<dbReference type="PANTHER" id="PTHR13016:SF0">
    <property type="entry name" value="AMME SYNDROME CANDIDATE GENE 1 PROTEIN"/>
    <property type="match status" value="1"/>
</dbReference>
<dbReference type="InterPro" id="IPR036071">
    <property type="entry name" value="AMMECR1_dom_sf"/>
</dbReference>
<dbReference type="PROSITE" id="PS51112">
    <property type="entry name" value="AMMECR1"/>
    <property type="match status" value="1"/>
</dbReference>
<sequence length="190" mass="21611">MYSEQEQKTLLSLARQTILQGCQDDNLSSISGELNSDEVPSSFNEVRACFVTLHKNGELRGCIGSLEPHRTLQDDVISNAWSAAFRDPRFPQVSEDEVSQLDLEISILSPVEPFPVSSEEELLRKLVPFRDGLIIDDGRGHRATFLPQVWEQLPQPQQFLNHLKRKAGLAIEEWPKSLKCFKYHCEAFSE</sequence>
<dbReference type="InterPro" id="IPR023473">
    <property type="entry name" value="AMMECR1"/>
</dbReference>
<dbReference type="PANTHER" id="PTHR13016">
    <property type="entry name" value="AMMECR1 HOMOLOG"/>
    <property type="match status" value="1"/>
</dbReference>
<accession>A0ABT0PGZ9</accession>
<protein>
    <submittedName>
        <fullName evidence="2">AmmeMemoRadiSam system protein A</fullName>
    </submittedName>
</protein>
<keyword evidence="3" id="KW-1185">Reference proteome</keyword>
<dbReference type="Gene3D" id="3.30.700.20">
    <property type="entry name" value="Hypothetical protein ph0010, domain 1"/>
    <property type="match status" value="1"/>
</dbReference>
<proteinExistence type="predicted"/>
<evidence type="ECO:0000313" key="3">
    <source>
        <dbReference type="Proteomes" id="UP001203338"/>
    </source>
</evidence>
<dbReference type="SUPFAM" id="SSF143447">
    <property type="entry name" value="AMMECR1-like"/>
    <property type="match status" value="1"/>
</dbReference>
<name>A0ABT0PGZ9_9GAMM</name>
<dbReference type="NCBIfam" id="TIGR04335">
    <property type="entry name" value="AmmeMemoSam_A"/>
    <property type="match status" value="1"/>
</dbReference>
<organism evidence="2 3">
    <name type="scientific">Parendozoicomonas callyspongiae</name>
    <dbReference type="NCBI Taxonomy" id="2942213"/>
    <lineage>
        <taxon>Bacteria</taxon>
        <taxon>Pseudomonadati</taxon>
        <taxon>Pseudomonadota</taxon>
        <taxon>Gammaproteobacteria</taxon>
        <taxon>Oceanospirillales</taxon>
        <taxon>Endozoicomonadaceae</taxon>
        <taxon>Parendozoicomonas</taxon>
    </lineage>
</organism>
<dbReference type="NCBIfam" id="TIGR00296">
    <property type="entry name" value="TIGR00296 family protein"/>
    <property type="match status" value="1"/>
</dbReference>
<dbReference type="EMBL" id="JAMFLX010000014">
    <property type="protein sequence ID" value="MCL6270531.1"/>
    <property type="molecule type" value="Genomic_DNA"/>
</dbReference>
<evidence type="ECO:0000259" key="1">
    <source>
        <dbReference type="PROSITE" id="PS51112"/>
    </source>
</evidence>
<dbReference type="Proteomes" id="UP001203338">
    <property type="component" value="Unassembled WGS sequence"/>
</dbReference>
<dbReference type="Pfam" id="PF01871">
    <property type="entry name" value="AMMECR1"/>
    <property type="match status" value="1"/>
</dbReference>
<feature type="domain" description="AMMECR1" evidence="1">
    <location>
        <begin position="5"/>
        <end position="190"/>
    </location>
</feature>
<dbReference type="RefSeq" id="WP_249699768.1">
    <property type="nucleotide sequence ID" value="NZ_JAMFLX010000014.1"/>
</dbReference>
<reference evidence="2 3" key="1">
    <citation type="submission" date="2022-05" db="EMBL/GenBank/DDBJ databases">
        <authorList>
            <person name="Park J.-S."/>
        </authorList>
    </citation>
    <scope>NUCLEOTIDE SEQUENCE [LARGE SCALE GENOMIC DNA]</scope>
    <source>
        <strain evidence="2 3">2012CJ34-2</strain>
    </source>
</reference>
<evidence type="ECO:0000313" key="2">
    <source>
        <dbReference type="EMBL" id="MCL6270531.1"/>
    </source>
</evidence>
<gene>
    <name evidence="2" type="primary">amrA</name>
    <name evidence="2" type="ORF">M3P05_11415</name>
</gene>
<dbReference type="InterPro" id="IPR002733">
    <property type="entry name" value="AMMECR1_domain"/>
</dbReference>
<dbReference type="InterPro" id="IPR027623">
    <property type="entry name" value="AmmeMemoSam_A"/>
</dbReference>
<dbReference type="InterPro" id="IPR027485">
    <property type="entry name" value="AMMECR1_N"/>
</dbReference>
<dbReference type="Gene3D" id="3.30.1490.150">
    <property type="entry name" value="Hypothetical protein ph0010, domain 2"/>
    <property type="match status" value="1"/>
</dbReference>
<comment type="caution">
    <text evidence="2">The sequence shown here is derived from an EMBL/GenBank/DDBJ whole genome shotgun (WGS) entry which is preliminary data.</text>
</comment>